<feature type="region of interest" description="Disordered" evidence="1">
    <location>
        <begin position="71"/>
        <end position="96"/>
    </location>
</feature>
<proteinExistence type="predicted"/>
<feature type="compositionally biased region" description="Basic and acidic residues" evidence="1">
    <location>
        <begin position="78"/>
        <end position="96"/>
    </location>
</feature>
<keyword evidence="2" id="KW-0472">Membrane</keyword>
<dbReference type="EMBL" id="GGFM01011418">
    <property type="protein sequence ID" value="MBW32169.1"/>
    <property type="molecule type" value="Transcribed_RNA"/>
</dbReference>
<name>A0A2M3ZUH6_9DIPT</name>
<keyword evidence="2" id="KW-0812">Transmembrane</keyword>
<evidence type="ECO:0000313" key="3">
    <source>
        <dbReference type="EMBL" id="MBW32169.1"/>
    </source>
</evidence>
<reference evidence="3" key="1">
    <citation type="submission" date="2018-01" db="EMBL/GenBank/DDBJ databases">
        <title>An insight into the sialome of Amazonian anophelines.</title>
        <authorList>
            <person name="Ribeiro J.M."/>
            <person name="Scarpassa V."/>
            <person name="Calvo E."/>
        </authorList>
    </citation>
    <scope>NUCLEOTIDE SEQUENCE</scope>
    <source>
        <tissue evidence="3">Salivary glands</tissue>
    </source>
</reference>
<evidence type="ECO:0000256" key="1">
    <source>
        <dbReference type="SAM" id="MobiDB-lite"/>
    </source>
</evidence>
<keyword evidence="2" id="KW-1133">Transmembrane helix</keyword>
<evidence type="ECO:0000256" key="2">
    <source>
        <dbReference type="SAM" id="Phobius"/>
    </source>
</evidence>
<sequence>MLASGPWFRIRCTRYLLCATLCLCLMCMNFLPLFDIFRNGRSLPFLFFVLTRNLPGKQQKYLSCTLVSHGNAFNKGKKPSDNRTKRSRRNLKEQIT</sequence>
<feature type="transmembrane region" description="Helical" evidence="2">
    <location>
        <begin position="12"/>
        <end position="34"/>
    </location>
</feature>
<accession>A0A2M3ZUH6</accession>
<dbReference type="AlphaFoldDB" id="A0A2M3ZUH6"/>
<organism evidence="3">
    <name type="scientific">Anopheles braziliensis</name>
    <dbReference type="NCBI Taxonomy" id="58242"/>
    <lineage>
        <taxon>Eukaryota</taxon>
        <taxon>Metazoa</taxon>
        <taxon>Ecdysozoa</taxon>
        <taxon>Arthropoda</taxon>
        <taxon>Hexapoda</taxon>
        <taxon>Insecta</taxon>
        <taxon>Pterygota</taxon>
        <taxon>Neoptera</taxon>
        <taxon>Endopterygota</taxon>
        <taxon>Diptera</taxon>
        <taxon>Nematocera</taxon>
        <taxon>Culicoidea</taxon>
        <taxon>Culicidae</taxon>
        <taxon>Anophelinae</taxon>
        <taxon>Anopheles</taxon>
    </lineage>
</organism>
<protein>
    <submittedName>
        <fullName evidence="3">Putative secreted peptide</fullName>
    </submittedName>
</protein>